<dbReference type="KEGG" id="psac:PSM36_2012"/>
<keyword evidence="3 10" id="KW-1134">Transmembrane beta strand</keyword>
<evidence type="ECO:0000256" key="3">
    <source>
        <dbReference type="ARBA" id="ARBA00022452"/>
    </source>
</evidence>
<dbReference type="Gene3D" id="2.170.130.10">
    <property type="entry name" value="TonB-dependent receptor, plug domain"/>
    <property type="match status" value="1"/>
</dbReference>
<evidence type="ECO:0000256" key="11">
    <source>
        <dbReference type="RuleBase" id="RU003357"/>
    </source>
</evidence>
<keyword evidence="5 10" id="KW-0812">Transmembrane</keyword>
<dbReference type="InterPro" id="IPR039426">
    <property type="entry name" value="TonB-dep_rcpt-like"/>
</dbReference>
<dbReference type="NCBIfam" id="TIGR04056">
    <property type="entry name" value="OMP_RagA_SusC"/>
    <property type="match status" value="1"/>
</dbReference>
<keyword evidence="6" id="KW-0408">Iron</keyword>
<dbReference type="Pfam" id="PF13715">
    <property type="entry name" value="CarbopepD_reg_2"/>
    <property type="match status" value="1"/>
</dbReference>
<dbReference type="EMBL" id="LT605205">
    <property type="protein sequence ID" value="SCD20819.1"/>
    <property type="molecule type" value="Genomic_DNA"/>
</dbReference>
<dbReference type="Pfam" id="PF07660">
    <property type="entry name" value="STN"/>
    <property type="match status" value="1"/>
</dbReference>
<evidence type="ECO:0000256" key="4">
    <source>
        <dbReference type="ARBA" id="ARBA00022496"/>
    </source>
</evidence>
<comment type="similarity">
    <text evidence="10 11">Belongs to the TonB-dependent receptor family.</text>
</comment>
<dbReference type="STRING" id="1642647.PSM36_2012"/>
<dbReference type="Pfam" id="PF07715">
    <property type="entry name" value="Plug"/>
    <property type="match status" value="1"/>
</dbReference>
<evidence type="ECO:0000313" key="13">
    <source>
        <dbReference type="EMBL" id="SCD20819.1"/>
    </source>
</evidence>
<dbReference type="AlphaFoldDB" id="A0A1R3T442"/>
<comment type="subcellular location">
    <subcellularLocation>
        <location evidence="1 10">Cell outer membrane</location>
        <topology evidence="1 10">Multi-pass membrane protein</topology>
    </subcellularLocation>
</comment>
<gene>
    <name evidence="13" type="ORF">PSM36_2012</name>
</gene>
<evidence type="ECO:0000256" key="2">
    <source>
        <dbReference type="ARBA" id="ARBA00022448"/>
    </source>
</evidence>
<dbReference type="InterPro" id="IPR012910">
    <property type="entry name" value="Plug_dom"/>
</dbReference>
<dbReference type="NCBIfam" id="TIGR04057">
    <property type="entry name" value="SusC_RagA_signa"/>
    <property type="match status" value="1"/>
</dbReference>
<evidence type="ECO:0000256" key="8">
    <source>
        <dbReference type="ARBA" id="ARBA00023136"/>
    </source>
</evidence>
<evidence type="ECO:0000256" key="6">
    <source>
        <dbReference type="ARBA" id="ARBA00023004"/>
    </source>
</evidence>
<feature type="domain" description="Secretin/TonB short N-terminal" evidence="12">
    <location>
        <begin position="70"/>
        <end position="122"/>
    </location>
</feature>
<evidence type="ECO:0000256" key="10">
    <source>
        <dbReference type="PROSITE-ProRule" id="PRU01360"/>
    </source>
</evidence>
<evidence type="ECO:0000313" key="14">
    <source>
        <dbReference type="Proteomes" id="UP000187464"/>
    </source>
</evidence>
<dbReference type="GO" id="GO:0009279">
    <property type="term" value="C:cell outer membrane"/>
    <property type="evidence" value="ECO:0007669"/>
    <property type="project" value="UniProtKB-SubCell"/>
</dbReference>
<sequence>MQEKYTCKAFTTKKNDKFLKIMKIYFLITFLCIFSVTAENIYSQSKTVSVELKNITLKDAFRELEKNSDYLFLFMDNTERGLSTNVNVSFNNKSINEIMDLLLKNTDLVYSIVNRQITISRKPGTIENGKKADNKVSTKEVQQTRKTITGTVRDANGESIIGANIIEVGTSNGTITDVNGNFTLNVANDAAIQITYIGYLSQTVNTTGNTNFNITLREDTQALEEVVVVGYGIQRKENLTGAVATVDVGKALSGRPITDVGRGLQGTTPGLSVVIPSGEIGSDPTIKVRGQIGSIEGGSAPLILLDNVEIPSLLMVNPDDIESISVLKDAASASIYGAKAAFGVILITTKKGAAQQRVNVSYSGNFTWQNISKKMEMGGIDALQYSVDAFKNAGGTVAGAFVQITEEGLEKAKAWHEKYYGKIGVEDPYVYGRDWYVDANNRKIGLRTFDPYDYMIKEWTPSMNHNVSVSGKTLNTTYNVGVGYISQDGLMKPAKHDDFKRYNGSLRLSTDINKYLTARAGAMYSAREKRYGYATSSTTADPWLYLYRWGPTMPMGYDENGSIIRSPYSELKQANTASRSNDYTSVNIGATLNITKDWKFDVDFNHSKNDYITLQPGTRYTAANSWVAAVVKNDENGNRIYVNDAGEVVSSTTAGAMPAFMLNTHEYTGSGSNPDHIYRRSEKSVRDTWNMTTTYDLNLNEDHNFNFLLGVNRVTYETEWNWSQKTKLLDIANPQFNLAVGTETVGGDFDWDAQLGYFGRVNYTFKERYLFEANLRYDGTSKFPSNLRWRYFPSFSAGWRLSEEPFMQFMQPTLSSLKLRGSWGSIGDQTVANSLYVPTITIGTISYLDENGNKLFYAAPPAAVSPKIGWQNIETLNLGIDTRLFKNSFGITFDWYQRDTKDMIIPGANVSLAYGTGAPKQNLGELRTKGWELLVDYTHRFNNKLSVNAMVTVSDAVTEITKYSDTQLVSGWYVGKTYGEIWGYETDRLYQKDDFVWNGDQIVTTYALYGKEVAAGTAGAKVVNKLSDPNGVYQDRFQSGNYRMGPGDPKFVDLNGDGDISPGSSTVDDPGDRKVIGNSTPRYEYGFRLGAEYKGFDFSVFFQGVGKRELWGNGFLAIPGYNSSDGAMPQAIAGNYWREDHTDAFYPRAYNLGSSNNTLGIVPQTRYLLDMSYLRMKNLTFGYSLPANLITKIGLQKTRVYIALENFLTFDNLNDLPIDPEEVQGYSMFNDENYNSGRTGVGAPTMKSMSVGFQLNF</sequence>
<keyword evidence="2 10" id="KW-0813">Transport</keyword>
<dbReference type="Proteomes" id="UP000187464">
    <property type="component" value="Chromosome I"/>
</dbReference>
<accession>A0A1R3T442</accession>
<dbReference type="Pfam" id="PF00593">
    <property type="entry name" value="TonB_dep_Rec_b-barrel"/>
    <property type="match status" value="1"/>
</dbReference>
<dbReference type="InterPro" id="IPR023996">
    <property type="entry name" value="TonB-dep_OMP_SusC/RagA"/>
</dbReference>
<dbReference type="InterPro" id="IPR037066">
    <property type="entry name" value="Plug_dom_sf"/>
</dbReference>
<evidence type="ECO:0000259" key="12">
    <source>
        <dbReference type="SMART" id="SM00965"/>
    </source>
</evidence>
<dbReference type="PROSITE" id="PS52016">
    <property type="entry name" value="TONB_DEPENDENT_REC_3"/>
    <property type="match status" value="1"/>
</dbReference>
<evidence type="ECO:0000256" key="9">
    <source>
        <dbReference type="ARBA" id="ARBA00023237"/>
    </source>
</evidence>
<dbReference type="InterPro" id="IPR011662">
    <property type="entry name" value="Secretin/TonB_short_N"/>
</dbReference>
<keyword evidence="4" id="KW-0410">Iron transport</keyword>
<dbReference type="Gene3D" id="2.60.40.1120">
    <property type="entry name" value="Carboxypeptidase-like, regulatory domain"/>
    <property type="match status" value="1"/>
</dbReference>
<keyword evidence="9 10" id="KW-0998">Cell outer membrane</keyword>
<keyword evidence="4" id="KW-0406">Ion transport</keyword>
<dbReference type="InterPro" id="IPR008969">
    <property type="entry name" value="CarboxyPept-like_regulatory"/>
</dbReference>
<proteinExistence type="inferred from homology"/>
<protein>
    <submittedName>
        <fullName evidence="13">SusC/RagA family</fullName>
    </submittedName>
</protein>
<dbReference type="InterPro" id="IPR036942">
    <property type="entry name" value="Beta-barrel_TonB_sf"/>
</dbReference>
<evidence type="ECO:0000256" key="7">
    <source>
        <dbReference type="ARBA" id="ARBA00023077"/>
    </source>
</evidence>
<keyword evidence="7 11" id="KW-0798">TonB box</keyword>
<dbReference type="SUPFAM" id="SSF49464">
    <property type="entry name" value="Carboxypeptidase regulatory domain-like"/>
    <property type="match status" value="1"/>
</dbReference>
<dbReference type="Gene3D" id="2.40.170.20">
    <property type="entry name" value="TonB-dependent receptor, beta-barrel domain"/>
    <property type="match status" value="1"/>
</dbReference>
<organism evidence="13 14">
    <name type="scientific">Proteiniphilum saccharofermentans</name>
    <dbReference type="NCBI Taxonomy" id="1642647"/>
    <lineage>
        <taxon>Bacteria</taxon>
        <taxon>Pseudomonadati</taxon>
        <taxon>Bacteroidota</taxon>
        <taxon>Bacteroidia</taxon>
        <taxon>Bacteroidales</taxon>
        <taxon>Dysgonomonadaceae</taxon>
        <taxon>Proteiniphilum</taxon>
    </lineage>
</organism>
<dbReference type="InterPro" id="IPR023997">
    <property type="entry name" value="TonB-dep_OMP_SusC/RagA_CS"/>
</dbReference>
<keyword evidence="8 10" id="KW-0472">Membrane</keyword>
<dbReference type="SUPFAM" id="SSF56935">
    <property type="entry name" value="Porins"/>
    <property type="match status" value="1"/>
</dbReference>
<dbReference type="GO" id="GO:0006826">
    <property type="term" value="P:iron ion transport"/>
    <property type="evidence" value="ECO:0007669"/>
    <property type="project" value="UniProtKB-KW"/>
</dbReference>
<dbReference type="InterPro" id="IPR000531">
    <property type="entry name" value="Beta-barrel_TonB"/>
</dbReference>
<name>A0A1R3T442_9BACT</name>
<dbReference type="SMART" id="SM00965">
    <property type="entry name" value="STN"/>
    <property type="match status" value="1"/>
</dbReference>
<reference evidence="13 14" key="1">
    <citation type="submission" date="2016-08" db="EMBL/GenBank/DDBJ databases">
        <authorList>
            <person name="Seilhamer J.J."/>
        </authorList>
    </citation>
    <scope>NUCLEOTIDE SEQUENCE [LARGE SCALE GENOMIC DNA]</scope>
    <source>
        <strain evidence="13">M3/6</strain>
    </source>
</reference>
<evidence type="ECO:0000256" key="5">
    <source>
        <dbReference type="ARBA" id="ARBA00022692"/>
    </source>
</evidence>
<keyword evidence="14" id="KW-1185">Reference proteome</keyword>
<evidence type="ECO:0000256" key="1">
    <source>
        <dbReference type="ARBA" id="ARBA00004571"/>
    </source>
</evidence>